<dbReference type="SMART" id="SM00408">
    <property type="entry name" value="IGc2"/>
    <property type="match status" value="2"/>
</dbReference>
<dbReference type="Proteomes" id="UP001634394">
    <property type="component" value="Unassembled WGS sequence"/>
</dbReference>
<evidence type="ECO:0000313" key="2">
    <source>
        <dbReference type="EMBL" id="KAL3842487.1"/>
    </source>
</evidence>
<evidence type="ECO:0000259" key="1">
    <source>
        <dbReference type="PROSITE" id="PS50835"/>
    </source>
</evidence>
<dbReference type="AlphaFoldDB" id="A0ABD3U097"/>
<dbReference type="EMBL" id="JBJQND010000017">
    <property type="protein sequence ID" value="KAL3842487.1"/>
    <property type="molecule type" value="Genomic_DNA"/>
</dbReference>
<protein>
    <recommendedName>
        <fullName evidence="1">Ig-like domain-containing protein</fullName>
    </recommendedName>
</protein>
<dbReference type="FunFam" id="2.60.40.10:FF:000097">
    <property type="entry name" value="Bent, isoform F"/>
    <property type="match status" value="2"/>
</dbReference>
<dbReference type="SUPFAM" id="SSF48726">
    <property type="entry name" value="Immunoglobulin"/>
    <property type="match status" value="2"/>
</dbReference>
<comment type="caution">
    <text evidence="2">The sequence shown here is derived from an EMBL/GenBank/DDBJ whole genome shotgun (WGS) entry which is preliminary data.</text>
</comment>
<dbReference type="PANTHER" id="PTHR47633">
    <property type="entry name" value="IMMUNOGLOBULIN"/>
    <property type="match status" value="1"/>
</dbReference>
<reference evidence="2 3" key="1">
    <citation type="submission" date="2024-11" db="EMBL/GenBank/DDBJ databases">
        <title>Chromosome-level genome assembly of the freshwater bivalve Anodonta woodiana.</title>
        <authorList>
            <person name="Chen X."/>
        </authorList>
    </citation>
    <scope>NUCLEOTIDE SEQUENCE [LARGE SCALE GENOMIC DNA]</scope>
    <source>
        <strain evidence="2">MN2024</strain>
        <tissue evidence="2">Gills</tissue>
    </source>
</reference>
<dbReference type="InterPro" id="IPR003599">
    <property type="entry name" value="Ig_sub"/>
</dbReference>
<proteinExistence type="predicted"/>
<feature type="domain" description="Ig-like" evidence="1">
    <location>
        <begin position="14"/>
        <end position="105"/>
    </location>
</feature>
<name>A0ABD3U097_SINWO</name>
<dbReference type="PROSITE" id="PS50835">
    <property type="entry name" value="IG_LIKE"/>
    <property type="match status" value="2"/>
</dbReference>
<evidence type="ECO:0000313" key="3">
    <source>
        <dbReference type="Proteomes" id="UP001634394"/>
    </source>
</evidence>
<dbReference type="InterPro" id="IPR036179">
    <property type="entry name" value="Ig-like_dom_sf"/>
</dbReference>
<dbReference type="InterPro" id="IPR013098">
    <property type="entry name" value="Ig_I-set"/>
</dbReference>
<sequence>MFFHHYFRQDGIAPNFTQKPVIQQVDGGKKLLVECQLTADPEPSITWFRDGTQITAGGKIQMRAELKSPKNYLIVLEITDVSPQDAGSYKVTAKNALGESNATIGLNFDAGDANKPKGSKPLFTQKPVIRQVEDKIIFECILTADPVPTITWMQGNKVITGGPKYKMTDVADKTSHTITLEISNVGASDGGEYKAIAKNSLGESTATITLNLEGKKPK</sequence>
<dbReference type="InterPro" id="IPR007110">
    <property type="entry name" value="Ig-like_dom"/>
</dbReference>
<dbReference type="Gene3D" id="2.60.40.10">
    <property type="entry name" value="Immunoglobulins"/>
    <property type="match status" value="2"/>
</dbReference>
<organism evidence="2 3">
    <name type="scientific">Sinanodonta woodiana</name>
    <name type="common">Chinese pond mussel</name>
    <name type="synonym">Anodonta woodiana</name>
    <dbReference type="NCBI Taxonomy" id="1069815"/>
    <lineage>
        <taxon>Eukaryota</taxon>
        <taxon>Metazoa</taxon>
        <taxon>Spiralia</taxon>
        <taxon>Lophotrochozoa</taxon>
        <taxon>Mollusca</taxon>
        <taxon>Bivalvia</taxon>
        <taxon>Autobranchia</taxon>
        <taxon>Heteroconchia</taxon>
        <taxon>Palaeoheterodonta</taxon>
        <taxon>Unionida</taxon>
        <taxon>Unionoidea</taxon>
        <taxon>Unionidae</taxon>
        <taxon>Unioninae</taxon>
        <taxon>Sinanodonta</taxon>
    </lineage>
</organism>
<dbReference type="Pfam" id="PF07679">
    <property type="entry name" value="I-set"/>
    <property type="match status" value="2"/>
</dbReference>
<dbReference type="InterPro" id="IPR003598">
    <property type="entry name" value="Ig_sub2"/>
</dbReference>
<feature type="domain" description="Ig-like" evidence="1">
    <location>
        <begin position="121"/>
        <end position="209"/>
    </location>
</feature>
<dbReference type="InterPro" id="IPR013783">
    <property type="entry name" value="Ig-like_fold"/>
</dbReference>
<gene>
    <name evidence="2" type="ORF">ACJMK2_020493</name>
</gene>
<accession>A0ABD3U097</accession>
<dbReference type="SMART" id="SM00409">
    <property type="entry name" value="IG"/>
    <property type="match status" value="2"/>
</dbReference>
<keyword evidence="3" id="KW-1185">Reference proteome</keyword>